<dbReference type="Proteomes" id="UP000414136">
    <property type="component" value="Unassembled WGS sequence"/>
</dbReference>
<gene>
    <name evidence="2" type="ORF">PCA31118_01649</name>
</gene>
<dbReference type="RefSeq" id="WP_150624689.1">
    <property type="nucleotide sequence ID" value="NZ_CABPSQ010000002.1"/>
</dbReference>
<protein>
    <submittedName>
        <fullName evidence="2">Uncharacterized protein</fullName>
    </submittedName>
</protein>
<keyword evidence="3" id="KW-1185">Reference proteome</keyword>
<evidence type="ECO:0000256" key="1">
    <source>
        <dbReference type="SAM" id="SignalP"/>
    </source>
</evidence>
<dbReference type="AlphaFoldDB" id="A0A5E4ZT48"/>
<evidence type="ECO:0000313" key="3">
    <source>
        <dbReference type="Proteomes" id="UP000414136"/>
    </source>
</evidence>
<proteinExistence type="predicted"/>
<dbReference type="OrthoDB" id="9135400at2"/>
<feature type="signal peptide" evidence="1">
    <location>
        <begin position="1"/>
        <end position="21"/>
    </location>
</feature>
<sequence>MTKKLLAGLTAFLIGAMAVMANLTNIWSFIEQNFGDGGHGTEFVGRWKNTSHHVDQDGIATDFDGQSEYFQNGHFNSTGKMSLSWLDKDKKPNRIEYQLAWAGTWSVKGKKILTTAADVKSLATSLVTEGKARNPYEVATLLGSPIPSPAQLIASGTTYSATIAKIDHRHMELQQLDFHGSPFLVLGDRE</sequence>
<name>A0A5E4ZT48_9BURK</name>
<organism evidence="2 3">
    <name type="scientific">Pandoraea captiosa</name>
    <dbReference type="NCBI Taxonomy" id="2508302"/>
    <lineage>
        <taxon>Bacteria</taxon>
        <taxon>Pseudomonadati</taxon>
        <taxon>Pseudomonadota</taxon>
        <taxon>Betaproteobacteria</taxon>
        <taxon>Burkholderiales</taxon>
        <taxon>Burkholderiaceae</taxon>
        <taxon>Pandoraea</taxon>
    </lineage>
</organism>
<dbReference type="EMBL" id="CABPSQ010000002">
    <property type="protein sequence ID" value="VVE64569.1"/>
    <property type="molecule type" value="Genomic_DNA"/>
</dbReference>
<feature type="chain" id="PRO_5022754707" evidence="1">
    <location>
        <begin position="22"/>
        <end position="190"/>
    </location>
</feature>
<evidence type="ECO:0000313" key="2">
    <source>
        <dbReference type="EMBL" id="VVE64569.1"/>
    </source>
</evidence>
<accession>A0A5E4ZT48</accession>
<keyword evidence="1" id="KW-0732">Signal</keyword>
<reference evidence="2 3" key="1">
    <citation type="submission" date="2019-08" db="EMBL/GenBank/DDBJ databases">
        <authorList>
            <person name="Peeters C."/>
        </authorList>
    </citation>
    <scope>NUCLEOTIDE SEQUENCE [LARGE SCALE GENOMIC DNA]</scope>
    <source>
        <strain evidence="2 3">LMG 31118</strain>
    </source>
</reference>